<dbReference type="EMBL" id="JABWDY010024343">
    <property type="protein sequence ID" value="KAF5190326.1"/>
    <property type="molecule type" value="Genomic_DNA"/>
</dbReference>
<name>A0A7J6VYX3_THATH</name>
<keyword evidence="2" id="KW-1185">Reference proteome</keyword>
<protein>
    <submittedName>
        <fullName evidence="1">Uncharacterized protein</fullName>
    </submittedName>
</protein>
<comment type="caution">
    <text evidence="1">The sequence shown here is derived from an EMBL/GenBank/DDBJ whole genome shotgun (WGS) entry which is preliminary data.</text>
</comment>
<dbReference type="Proteomes" id="UP000554482">
    <property type="component" value="Unassembled WGS sequence"/>
</dbReference>
<accession>A0A7J6VYX3</accession>
<dbReference type="AlphaFoldDB" id="A0A7J6VYX3"/>
<evidence type="ECO:0000313" key="2">
    <source>
        <dbReference type="Proteomes" id="UP000554482"/>
    </source>
</evidence>
<sequence length="167" mass="19759">MEDYSGFQNSPTSRYIHKFYSPRNRVLYQNNSNKMAAKNLSKGKEVMGENDRDEEMIESLEAAFSRRWNLADKEVVINLKEIKDTDEERWTRTLIGKLHTKRWFDEEDIKRELIKNWNFKNNFDFSLVADGICTITFKKEMDYLFVLEMVPGKSMVISCPLKDGPRI</sequence>
<evidence type="ECO:0000313" key="1">
    <source>
        <dbReference type="EMBL" id="KAF5190326.1"/>
    </source>
</evidence>
<proteinExistence type="predicted"/>
<organism evidence="1 2">
    <name type="scientific">Thalictrum thalictroides</name>
    <name type="common">Rue-anemone</name>
    <name type="synonym">Anemone thalictroides</name>
    <dbReference type="NCBI Taxonomy" id="46969"/>
    <lineage>
        <taxon>Eukaryota</taxon>
        <taxon>Viridiplantae</taxon>
        <taxon>Streptophyta</taxon>
        <taxon>Embryophyta</taxon>
        <taxon>Tracheophyta</taxon>
        <taxon>Spermatophyta</taxon>
        <taxon>Magnoliopsida</taxon>
        <taxon>Ranunculales</taxon>
        <taxon>Ranunculaceae</taxon>
        <taxon>Thalictroideae</taxon>
        <taxon>Thalictrum</taxon>
    </lineage>
</organism>
<reference evidence="1 2" key="1">
    <citation type="submission" date="2020-06" db="EMBL/GenBank/DDBJ databases">
        <title>Transcriptomic and genomic resources for Thalictrum thalictroides and T. hernandezii: Facilitating candidate gene discovery in an emerging model plant lineage.</title>
        <authorList>
            <person name="Arias T."/>
            <person name="Riano-Pachon D.M."/>
            <person name="Di Stilio V.S."/>
        </authorList>
    </citation>
    <scope>NUCLEOTIDE SEQUENCE [LARGE SCALE GENOMIC DNA]</scope>
    <source>
        <strain evidence="2">cv. WT478/WT964</strain>
        <tissue evidence="1">Leaves</tissue>
    </source>
</reference>
<gene>
    <name evidence="1" type="ORF">FRX31_020094</name>
</gene>